<accession>A0A644ZHV6</accession>
<name>A0A644ZHV6_9ZZZZ</name>
<dbReference type="AlphaFoldDB" id="A0A644ZHV6"/>
<sequence>MNFCGADTDFSSKAEAEAIGKTGRTVGEYISRIDLQKEGPDRLLILTDNGISVVGSVGLNMVDCLFKTIHHPDVQLQGKVFHAPIPFLVGNAGDQRLGAFIPMHYHVPLLKTLDKHG</sequence>
<organism evidence="1">
    <name type="scientific">bioreactor metagenome</name>
    <dbReference type="NCBI Taxonomy" id="1076179"/>
    <lineage>
        <taxon>unclassified sequences</taxon>
        <taxon>metagenomes</taxon>
        <taxon>ecological metagenomes</taxon>
    </lineage>
</organism>
<gene>
    <name evidence="1" type="ORF">SDC9_87126</name>
</gene>
<dbReference type="EMBL" id="VSSQ01009017">
    <property type="protein sequence ID" value="MPM40482.1"/>
    <property type="molecule type" value="Genomic_DNA"/>
</dbReference>
<protein>
    <submittedName>
        <fullName evidence="1">Uncharacterized protein</fullName>
    </submittedName>
</protein>
<reference evidence="1" key="1">
    <citation type="submission" date="2019-08" db="EMBL/GenBank/DDBJ databases">
        <authorList>
            <person name="Kucharzyk K."/>
            <person name="Murdoch R.W."/>
            <person name="Higgins S."/>
            <person name="Loffler F."/>
        </authorList>
    </citation>
    <scope>NUCLEOTIDE SEQUENCE</scope>
</reference>
<comment type="caution">
    <text evidence="1">The sequence shown here is derived from an EMBL/GenBank/DDBJ whole genome shotgun (WGS) entry which is preliminary data.</text>
</comment>
<evidence type="ECO:0000313" key="1">
    <source>
        <dbReference type="EMBL" id="MPM40482.1"/>
    </source>
</evidence>
<proteinExistence type="predicted"/>